<gene>
    <name evidence="2" type="ORF">PFY00_16715</name>
</gene>
<dbReference type="EMBL" id="JAQIOY010000009">
    <property type="protein sequence ID" value="MDA7426380.1"/>
    <property type="molecule type" value="Genomic_DNA"/>
</dbReference>
<dbReference type="Proteomes" id="UP001210720">
    <property type="component" value="Unassembled WGS sequence"/>
</dbReference>
<accession>A0ABT4XX11</accession>
<keyword evidence="3" id="KW-1185">Reference proteome</keyword>
<organism evidence="2 3">
    <name type="scientific">Thalassococcus lentus</name>
    <dbReference type="NCBI Taxonomy" id="1210524"/>
    <lineage>
        <taxon>Bacteria</taxon>
        <taxon>Pseudomonadati</taxon>
        <taxon>Pseudomonadota</taxon>
        <taxon>Alphaproteobacteria</taxon>
        <taxon>Rhodobacterales</taxon>
        <taxon>Roseobacteraceae</taxon>
        <taxon>Thalassococcus</taxon>
    </lineage>
</organism>
<keyword evidence="1" id="KW-0812">Transmembrane</keyword>
<evidence type="ECO:0000313" key="2">
    <source>
        <dbReference type="EMBL" id="MDA7426380.1"/>
    </source>
</evidence>
<sequence>MSKRNARLERMLHKRLGLSRGDLATRTARARGLLPKAVKRDLLTVAEAARLSGNPRIAPQIDGTRVDAAYRRAVAHLYGPDVTAKRSRWRIGVVAGLMTNLAIAMAMVGAVLVWRGII</sequence>
<feature type="transmembrane region" description="Helical" evidence="1">
    <location>
        <begin position="91"/>
        <end position="114"/>
    </location>
</feature>
<proteinExistence type="predicted"/>
<dbReference type="RefSeq" id="WP_271433736.1">
    <property type="nucleotide sequence ID" value="NZ_JAQIOY010000009.1"/>
</dbReference>
<comment type="caution">
    <text evidence="2">The sequence shown here is derived from an EMBL/GenBank/DDBJ whole genome shotgun (WGS) entry which is preliminary data.</text>
</comment>
<name>A0ABT4XX11_9RHOB</name>
<reference evidence="2 3" key="1">
    <citation type="submission" date="2023-01" db="EMBL/GenBank/DDBJ databases">
        <title>Thalassococcus onchidii sp. nov., isolated from a marine invertebrate from the South China Sea.</title>
        <authorList>
            <person name="Xu S."/>
            <person name="Liu Z."/>
            <person name="Xu Y."/>
        </authorList>
    </citation>
    <scope>NUCLEOTIDE SEQUENCE [LARGE SCALE GENOMIC DNA]</scope>
    <source>
        <strain evidence="2 3">KCTC 32084</strain>
    </source>
</reference>
<protein>
    <submittedName>
        <fullName evidence="2">Uncharacterized protein</fullName>
    </submittedName>
</protein>
<keyword evidence="1" id="KW-0472">Membrane</keyword>
<evidence type="ECO:0000256" key="1">
    <source>
        <dbReference type="SAM" id="Phobius"/>
    </source>
</evidence>
<evidence type="ECO:0000313" key="3">
    <source>
        <dbReference type="Proteomes" id="UP001210720"/>
    </source>
</evidence>
<keyword evidence="1" id="KW-1133">Transmembrane helix</keyword>